<proteinExistence type="predicted"/>
<accession>A0A8J5WH95</accession>
<comment type="caution">
    <text evidence="2">The sequence shown here is derived from an EMBL/GenBank/DDBJ whole genome shotgun (WGS) entry which is preliminary data.</text>
</comment>
<keyword evidence="3" id="KW-1185">Reference proteome</keyword>
<dbReference type="Proteomes" id="UP000729402">
    <property type="component" value="Unassembled WGS sequence"/>
</dbReference>
<dbReference type="AlphaFoldDB" id="A0A8J5WH95"/>
<evidence type="ECO:0000313" key="3">
    <source>
        <dbReference type="Proteomes" id="UP000729402"/>
    </source>
</evidence>
<protein>
    <submittedName>
        <fullName evidence="2">Uncharacterized protein</fullName>
    </submittedName>
</protein>
<feature type="region of interest" description="Disordered" evidence="1">
    <location>
        <begin position="1"/>
        <end position="25"/>
    </location>
</feature>
<reference evidence="2" key="1">
    <citation type="journal article" date="2021" name="bioRxiv">
        <title>Whole Genome Assembly and Annotation of Northern Wild Rice, Zizania palustris L., Supports a Whole Genome Duplication in the Zizania Genus.</title>
        <authorList>
            <person name="Haas M."/>
            <person name="Kono T."/>
            <person name="Macchietto M."/>
            <person name="Millas R."/>
            <person name="McGilp L."/>
            <person name="Shao M."/>
            <person name="Duquette J."/>
            <person name="Hirsch C.N."/>
            <person name="Kimball J."/>
        </authorList>
    </citation>
    <scope>NUCLEOTIDE SEQUENCE</scope>
    <source>
        <tissue evidence="2">Fresh leaf tissue</tissue>
    </source>
</reference>
<evidence type="ECO:0000313" key="2">
    <source>
        <dbReference type="EMBL" id="KAG8088971.1"/>
    </source>
</evidence>
<gene>
    <name evidence="2" type="ORF">GUJ93_ZPchr0011g28457</name>
</gene>
<reference evidence="2" key="2">
    <citation type="submission" date="2021-02" db="EMBL/GenBank/DDBJ databases">
        <authorList>
            <person name="Kimball J.A."/>
            <person name="Haas M.W."/>
            <person name="Macchietto M."/>
            <person name="Kono T."/>
            <person name="Duquette J."/>
            <person name="Shao M."/>
        </authorList>
    </citation>
    <scope>NUCLEOTIDE SEQUENCE</scope>
    <source>
        <tissue evidence="2">Fresh leaf tissue</tissue>
    </source>
</reference>
<organism evidence="2 3">
    <name type="scientific">Zizania palustris</name>
    <name type="common">Northern wild rice</name>
    <dbReference type="NCBI Taxonomy" id="103762"/>
    <lineage>
        <taxon>Eukaryota</taxon>
        <taxon>Viridiplantae</taxon>
        <taxon>Streptophyta</taxon>
        <taxon>Embryophyta</taxon>
        <taxon>Tracheophyta</taxon>
        <taxon>Spermatophyta</taxon>
        <taxon>Magnoliopsida</taxon>
        <taxon>Liliopsida</taxon>
        <taxon>Poales</taxon>
        <taxon>Poaceae</taxon>
        <taxon>BOP clade</taxon>
        <taxon>Oryzoideae</taxon>
        <taxon>Oryzeae</taxon>
        <taxon>Zizaniinae</taxon>
        <taxon>Zizania</taxon>
    </lineage>
</organism>
<dbReference type="EMBL" id="JAAALK010000081">
    <property type="protein sequence ID" value="KAG8088971.1"/>
    <property type="molecule type" value="Genomic_DNA"/>
</dbReference>
<evidence type="ECO:0000256" key="1">
    <source>
        <dbReference type="SAM" id="MobiDB-lite"/>
    </source>
</evidence>
<name>A0A8J5WH95_ZIZPA</name>
<sequence>MAAAPLVDVNGNDADEKTCDATVPSKTQGSGVLEYQWSADLEFWSGECRLLDRSRAPVALVSLMMAQPGGLGDGSTQ</sequence>